<dbReference type="EMBL" id="LC625835">
    <property type="protein sequence ID" value="BCU03917.1"/>
    <property type="molecule type" value="Genomic_DNA"/>
</dbReference>
<sequence>MTPFLPHPLLEERERERERVKRHVSRGTRAKGLAKEQEQGEARHPRDARERGSRGGNRRRARKRAGAARDHTRSLMVQ</sequence>
<protein>
    <submittedName>
        <fullName evidence="2">Uncharacterized protein</fullName>
    </submittedName>
</protein>
<accession>A0A811BRW9</accession>
<feature type="compositionally biased region" description="Basic residues" evidence="1">
    <location>
        <begin position="56"/>
        <end position="66"/>
    </location>
</feature>
<feature type="compositionally biased region" description="Basic and acidic residues" evidence="1">
    <location>
        <begin position="33"/>
        <end position="53"/>
    </location>
</feature>
<evidence type="ECO:0000313" key="3">
    <source>
        <dbReference type="Proteomes" id="UP001253637"/>
    </source>
</evidence>
<reference evidence="2" key="1">
    <citation type="submission" date="2021-04" db="EMBL/GenBank/DDBJ databases">
        <title>Draft Genome Sequence of Pandoravirus japonicus, Isolated from the Sabaishi River of Niigata, Japan.</title>
        <authorList>
            <person name="Hosokawa N."/>
            <person name="Takahashi H."/>
            <person name="Aoki K."/>
            <person name="Takemura M."/>
        </authorList>
    </citation>
    <scope>NUCLEOTIDE SEQUENCE</scope>
</reference>
<evidence type="ECO:0000313" key="2">
    <source>
        <dbReference type="EMBL" id="BCU03917.1"/>
    </source>
</evidence>
<feature type="compositionally biased region" description="Basic and acidic residues" evidence="1">
    <location>
        <begin position="67"/>
        <end position="78"/>
    </location>
</feature>
<organism evidence="2 3">
    <name type="scientific">Pandoravirus japonicus</name>
    <dbReference type="NCBI Taxonomy" id="2823154"/>
    <lineage>
        <taxon>Viruses</taxon>
        <taxon>Pandoravirus</taxon>
    </lineage>
</organism>
<dbReference type="Proteomes" id="UP001253637">
    <property type="component" value="Segment"/>
</dbReference>
<feature type="region of interest" description="Disordered" evidence="1">
    <location>
        <begin position="1"/>
        <end position="78"/>
    </location>
</feature>
<proteinExistence type="predicted"/>
<feature type="compositionally biased region" description="Basic and acidic residues" evidence="1">
    <location>
        <begin position="9"/>
        <end position="19"/>
    </location>
</feature>
<evidence type="ECO:0000256" key="1">
    <source>
        <dbReference type="SAM" id="MobiDB-lite"/>
    </source>
</evidence>
<feature type="compositionally biased region" description="Basic residues" evidence="1">
    <location>
        <begin position="20"/>
        <end position="29"/>
    </location>
</feature>
<name>A0A811BRW9_9VIRU</name>